<dbReference type="Proteomes" id="UP000319004">
    <property type="component" value="Chromosome"/>
</dbReference>
<dbReference type="GO" id="GO:0009279">
    <property type="term" value="C:cell outer membrane"/>
    <property type="evidence" value="ECO:0007669"/>
    <property type="project" value="TreeGrafter"/>
</dbReference>
<accession>A0A518HK76</accession>
<dbReference type="InterPro" id="IPR011990">
    <property type="entry name" value="TPR-like_helical_dom_sf"/>
</dbReference>
<organism evidence="4 5">
    <name type="scientific">Stieleria neptunia</name>
    <dbReference type="NCBI Taxonomy" id="2527979"/>
    <lineage>
        <taxon>Bacteria</taxon>
        <taxon>Pseudomonadati</taxon>
        <taxon>Planctomycetota</taxon>
        <taxon>Planctomycetia</taxon>
        <taxon>Pirellulales</taxon>
        <taxon>Pirellulaceae</taxon>
        <taxon>Stieleria</taxon>
    </lineage>
</organism>
<feature type="chain" id="PRO_5021731877" evidence="3">
    <location>
        <begin position="29"/>
        <end position="223"/>
    </location>
</feature>
<gene>
    <name evidence="4" type="ORF">Enr13x_10790</name>
</gene>
<keyword evidence="2" id="KW-0802">TPR repeat</keyword>
<dbReference type="Gene3D" id="1.25.40.10">
    <property type="entry name" value="Tetratricopeptide repeat domain"/>
    <property type="match status" value="2"/>
</dbReference>
<keyword evidence="5" id="KW-1185">Reference proteome</keyword>
<dbReference type="KEGG" id="snep:Enr13x_10790"/>
<proteinExistence type="predicted"/>
<dbReference type="RefSeq" id="WP_145384996.1">
    <property type="nucleotide sequence ID" value="NZ_CP037423.1"/>
</dbReference>
<sequence precursor="true">MDRSRFCSISVLGFLSICLAVDSATADAQESQRYVDTRGQLKHARNLFDAGKPVAAMDAVNDVIEHHPSLAEAYATRGSLRQYANNHEEAVDDLSKAISQGMSRCEIYVTRAISKTELGDFSGAIADCSTAIELTSDSSFAYAIRGSSRLRQKAYKRAIDDLDMAIMLDVKCEIAYLCRAVCRLNEGDIVGAAEDFRKHQSLKAKSLGHDGYRAYDGQPFTTK</sequence>
<evidence type="ECO:0000256" key="2">
    <source>
        <dbReference type="ARBA" id="ARBA00022803"/>
    </source>
</evidence>
<evidence type="ECO:0000313" key="5">
    <source>
        <dbReference type="Proteomes" id="UP000319004"/>
    </source>
</evidence>
<dbReference type="InterPro" id="IPR050498">
    <property type="entry name" value="Ycf3"/>
</dbReference>
<dbReference type="PANTHER" id="PTHR44858:SF1">
    <property type="entry name" value="UDP-N-ACETYLGLUCOSAMINE--PEPTIDE N-ACETYLGLUCOSAMINYLTRANSFERASE SPINDLY-RELATED"/>
    <property type="match status" value="1"/>
</dbReference>
<evidence type="ECO:0000256" key="3">
    <source>
        <dbReference type="SAM" id="SignalP"/>
    </source>
</evidence>
<name>A0A518HK76_9BACT</name>
<keyword evidence="4" id="KW-0449">Lipoprotein</keyword>
<protein>
    <submittedName>
        <fullName evidence="4">Lipoprotein NlpI</fullName>
    </submittedName>
</protein>
<evidence type="ECO:0000313" key="4">
    <source>
        <dbReference type="EMBL" id="QDV41241.1"/>
    </source>
</evidence>
<dbReference type="InterPro" id="IPR019734">
    <property type="entry name" value="TPR_rpt"/>
</dbReference>
<evidence type="ECO:0000256" key="1">
    <source>
        <dbReference type="ARBA" id="ARBA00022737"/>
    </source>
</evidence>
<dbReference type="GO" id="GO:0046813">
    <property type="term" value="P:receptor-mediated virion attachment to host cell"/>
    <property type="evidence" value="ECO:0007669"/>
    <property type="project" value="TreeGrafter"/>
</dbReference>
<dbReference type="OrthoDB" id="9790037at2"/>
<dbReference type="SMART" id="SM00028">
    <property type="entry name" value="TPR"/>
    <property type="match status" value="4"/>
</dbReference>
<reference evidence="4 5" key="1">
    <citation type="submission" date="2019-03" db="EMBL/GenBank/DDBJ databases">
        <title>Deep-cultivation of Planctomycetes and their phenomic and genomic characterization uncovers novel biology.</title>
        <authorList>
            <person name="Wiegand S."/>
            <person name="Jogler M."/>
            <person name="Boedeker C."/>
            <person name="Pinto D."/>
            <person name="Vollmers J."/>
            <person name="Rivas-Marin E."/>
            <person name="Kohn T."/>
            <person name="Peeters S.H."/>
            <person name="Heuer A."/>
            <person name="Rast P."/>
            <person name="Oberbeckmann S."/>
            <person name="Bunk B."/>
            <person name="Jeske O."/>
            <person name="Meyerdierks A."/>
            <person name="Storesund J.E."/>
            <person name="Kallscheuer N."/>
            <person name="Luecker S."/>
            <person name="Lage O.M."/>
            <person name="Pohl T."/>
            <person name="Merkel B.J."/>
            <person name="Hornburger P."/>
            <person name="Mueller R.-W."/>
            <person name="Bruemmer F."/>
            <person name="Labrenz M."/>
            <person name="Spormann A.M."/>
            <person name="Op den Camp H."/>
            <person name="Overmann J."/>
            <person name="Amann R."/>
            <person name="Jetten M.S.M."/>
            <person name="Mascher T."/>
            <person name="Medema M.H."/>
            <person name="Devos D.P."/>
            <person name="Kaster A.-K."/>
            <person name="Ovreas L."/>
            <person name="Rohde M."/>
            <person name="Galperin M.Y."/>
            <person name="Jogler C."/>
        </authorList>
    </citation>
    <scope>NUCLEOTIDE SEQUENCE [LARGE SCALE GENOMIC DNA]</scope>
    <source>
        <strain evidence="4 5">Enr13</strain>
    </source>
</reference>
<dbReference type="AlphaFoldDB" id="A0A518HK76"/>
<dbReference type="SUPFAM" id="SSF48452">
    <property type="entry name" value="TPR-like"/>
    <property type="match status" value="1"/>
</dbReference>
<dbReference type="PANTHER" id="PTHR44858">
    <property type="entry name" value="TETRATRICOPEPTIDE REPEAT PROTEIN 6"/>
    <property type="match status" value="1"/>
</dbReference>
<keyword evidence="3" id="KW-0732">Signal</keyword>
<feature type="signal peptide" evidence="3">
    <location>
        <begin position="1"/>
        <end position="28"/>
    </location>
</feature>
<dbReference type="EMBL" id="CP037423">
    <property type="protein sequence ID" value="QDV41241.1"/>
    <property type="molecule type" value="Genomic_DNA"/>
</dbReference>
<keyword evidence="1" id="KW-0677">Repeat</keyword>